<feature type="region of interest" description="Disordered" evidence="1">
    <location>
        <begin position="243"/>
        <end position="327"/>
    </location>
</feature>
<gene>
    <name evidence="2" type="ORF">SAMN04487945_1998</name>
</gene>
<keyword evidence="3" id="KW-1185">Reference proteome</keyword>
<dbReference type="RefSeq" id="WP_177170816.1">
    <property type="nucleotide sequence ID" value="NZ_FOJA01000001.1"/>
</dbReference>
<sequence>MGKTGHAVLVAALFVAAVAVVPGGAVAADGLAVTGEQADDGTVTVTVTENSTAVANASVTVEALNNSTYAGAGSYETGENGTVDLAAPEQNVTVDVTAEANNTTATTTLDLVASTDDTSDELAVGVTQADDGSAAVSVTTNGTGVPNASVAVAAQDNVSYAGEGNYAADENGTVGLPAPEQNVTVDVTADADNQTATTTATLTVSENATDEDAFGARVSAFVRALQLDGNMSGQAVAEFVTANNPGADNRSDTANQGPPEDAGNDESEDDADADDEPEDDESDADGESNDDNGNGNDSDDEKGNSDTGNNGNGNGGGNGNGNGNGPP</sequence>
<protein>
    <submittedName>
        <fullName evidence="2">Uncharacterized protein</fullName>
    </submittedName>
</protein>
<name>A0A1I0PVW8_9EURY</name>
<dbReference type="AlphaFoldDB" id="A0A1I0PVW8"/>
<feature type="compositionally biased region" description="Gly residues" evidence="1">
    <location>
        <begin position="310"/>
        <end position="327"/>
    </location>
</feature>
<evidence type="ECO:0000313" key="2">
    <source>
        <dbReference type="EMBL" id="SEW18413.1"/>
    </source>
</evidence>
<dbReference type="STRING" id="355548.SAMN04487945_1998"/>
<dbReference type="EMBL" id="FOJA01000001">
    <property type="protein sequence ID" value="SEW18413.1"/>
    <property type="molecule type" value="Genomic_DNA"/>
</dbReference>
<dbReference type="OrthoDB" id="271937at2157"/>
<feature type="compositionally biased region" description="Acidic residues" evidence="1">
    <location>
        <begin position="262"/>
        <end position="290"/>
    </location>
</feature>
<reference evidence="2 3" key="1">
    <citation type="submission" date="2016-10" db="EMBL/GenBank/DDBJ databases">
        <authorList>
            <person name="de Groot N.N."/>
        </authorList>
    </citation>
    <scope>NUCLEOTIDE SEQUENCE [LARGE SCALE GENOMIC DNA]</scope>
    <source>
        <strain evidence="2 3">CGMCC 1.5337</strain>
    </source>
</reference>
<feature type="compositionally biased region" description="Polar residues" evidence="1">
    <location>
        <begin position="243"/>
        <end position="256"/>
    </location>
</feature>
<organism evidence="2 3">
    <name type="scientific">Halobacterium jilantaiense</name>
    <dbReference type="NCBI Taxonomy" id="355548"/>
    <lineage>
        <taxon>Archaea</taxon>
        <taxon>Methanobacteriati</taxon>
        <taxon>Methanobacteriota</taxon>
        <taxon>Stenosarchaea group</taxon>
        <taxon>Halobacteria</taxon>
        <taxon>Halobacteriales</taxon>
        <taxon>Halobacteriaceae</taxon>
        <taxon>Halobacterium</taxon>
    </lineage>
</organism>
<dbReference type="Proteomes" id="UP000198518">
    <property type="component" value="Unassembled WGS sequence"/>
</dbReference>
<evidence type="ECO:0000256" key="1">
    <source>
        <dbReference type="SAM" id="MobiDB-lite"/>
    </source>
</evidence>
<accession>A0A1I0PVW8</accession>
<evidence type="ECO:0000313" key="3">
    <source>
        <dbReference type="Proteomes" id="UP000198518"/>
    </source>
</evidence>
<proteinExistence type="predicted"/>